<feature type="region of interest" description="Disordered" evidence="1">
    <location>
        <begin position="1"/>
        <end position="51"/>
    </location>
</feature>
<accession>A0AAV3Q722</accession>
<proteinExistence type="predicted"/>
<evidence type="ECO:0000313" key="2">
    <source>
        <dbReference type="EMBL" id="GAA0159368.1"/>
    </source>
</evidence>
<protein>
    <recommendedName>
        <fullName evidence="4">Retrotransposon gag domain-containing protein</fullName>
    </recommendedName>
</protein>
<name>A0AAV3Q722_LITER</name>
<sequence length="163" mass="18277">MARKIHDHDQRTQATEANLKSLPAEEAPITSKDVLDTPSTPPYKVLSMSKGQPGRTVKTPCISADGTILATQLKEFILGAIKHTQDKATPSHSYVKQHSSRIGNVFEWYTELEPDSIESCTQLEGEFLNRFFSTKCTVSMIELANAKRRQEEPVIDFINRWGA</sequence>
<dbReference type="PANTHER" id="PTHR33437:SF2">
    <property type="entry name" value="OS06G0361200 PROTEIN"/>
    <property type="match status" value="1"/>
</dbReference>
<comment type="caution">
    <text evidence="2">The sequence shown here is derived from an EMBL/GenBank/DDBJ whole genome shotgun (WGS) entry which is preliminary data.</text>
</comment>
<organism evidence="2 3">
    <name type="scientific">Lithospermum erythrorhizon</name>
    <name type="common">Purple gromwell</name>
    <name type="synonym">Lithospermum officinale var. erythrorhizon</name>
    <dbReference type="NCBI Taxonomy" id="34254"/>
    <lineage>
        <taxon>Eukaryota</taxon>
        <taxon>Viridiplantae</taxon>
        <taxon>Streptophyta</taxon>
        <taxon>Embryophyta</taxon>
        <taxon>Tracheophyta</taxon>
        <taxon>Spermatophyta</taxon>
        <taxon>Magnoliopsida</taxon>
        <taxon>eudicotyledons</taxon>
        <taxon>Gunneridae</taxon>
        <taxon>Pentapetalae</taxon>
        <taxon>asterids</taxon>
        <taxon>lamiids</taxon>
        <taxon>Boraginales</taxon>
        <taxon>Boraginaceae</taxon>
        <taxon>Boraginoideae</taxon>
        <taxon>Lithospermeae</taxon>
        <taxon>Lithospermum</taxon>
    </lineage>
</organism>
<dbReference type="PANTHER" id="PTHR33437">
    <property type="entry name" value="OS06G0361200 PROTEIN"/>
    <property type="match status" value="1"/>
</dbReference>
<dbReference type="EMBL" id="BAABME010003583">
    <property type="protein sequence ID" value="GAA0159368.1"/>
    <property type="molecule type" value="Genomic_DNA"/>
</dbReference>
<reference evidence="2 3" key="1">
    <citation type="submission" date="2024-01" db="EMBL/GenBank/DDBJ databases">
        <title>The complete chloroplast genome sequence of Lithospermum erythrorhizon: insights into the phylogenetic relationship among Boraginaceae species and the maternal lineages of purple gromwells.</title>
        <authorList>
            <person name="Okada T."/>
            <person name="Watanabe K."/>
        </authorList>
    </citation>
    <scope>NUCLEOTIDE SEQUENCE [LARGE SCALE GENOMIC DNA]</scope>
</reference>
<gene>
    <name evidence="2" type="ORF">LIER_16159</name>
</gene>
<evidence type="ECO:0000256" key="1">
    <source>
        <dbReference type="SAM" id="MobiDB-lite"/>
    </source>
</evidence>
<evidence type="ECO:0008006" key="4">
    <source>
        <dbReference type="Google" id="ProtNLM"/>
    </source>
</evidence>
<feature type="compositionally biased region" description="Basic and acidic residues" evidence="1">
    <location>
        <begin position="1"/>
        <end position="11"/>
    </location>
</feature>
<evidence type="ECO:0000313" key="3">
    <source>
        <dbReference type="Proteomes" id="UP001454036"/>
    </source>
</evidence>
<keyword evidence="3" id="KW-1185">Reference proteome</keyword>
<dbReference type="AlphaFoldDB" id="A0AAV3Q722"/>
<dbReference type="Proteomes" id="UP001454036">
    <property type="component" value="Unassembled WGS sequence"/>
</dbReference>